<evidence type="ECO:0000256" key="1">
    <source>
        <dbReference type="SAM" id="MobiDB-lite"/>
    </source>
</evidence>
<organism evidence="2 3">
    <name type="scientific">Sciurus vulgaris</name>
    <name type="common">Eurasian red squirrel</name>
    <dbReference type="NCBI Taxonomy" id="55149"/>
    <lineage>
        <taxon>Eukaryota</taxon>
        <taxon>Metazoa</taxon>
        <taxon>Chordata</taxon>
        <taxon>Craniata</taxon>
        <taxon>Vertebrata</taxon>
        <taxon>Euteleostomi</taxon>
        <taxon>Mammalia</taxon>
        <taxon>Eutheria</taxon>
        <taxon>Euarchontoglires</taxon>
        <taxon>Glires</taxon>
        <taxon>Rodentia</taxon>
        <taxon>Sciuromorpha</taxon>
        <taxon>Sciuridae</taxon>
        <taxon>Sciurinae</taxon>
        <taxon>Sciurini</taxon>
        <taxon>Sciurus</taxon>
    </lineage>
</organism>
<feature type="region of interest" description="Disordered" evidence="1">
    <location>
        <begin position="63"/>
        <end position="181"/>
    </location>
</feature>
<dbReference type="Proteomes" id="UP000694564">
    <property type="component" value="Chromosome X"/>
</dbReference>
<dbReference type="GeneTree" id="ENSGT00950000183164"/>
<feature type="compositionally biased region" description="Acidic residues" evidence="1">
    <location>
        <begin position="63"/>
        <end position="73"/>
    </location>
</feature>
<accession>A0A8D2DPV0</accession>
<name>A0A8D2DPV0_SCIVU</name>
<reference evidence="2" key="1">
    <citation type="submission" date="2025-08" db="UniProtKB">
        <authorList>
            <consortium name="Ensembl"/>
        </authorList>
    </citation>
    <scope>IDENTIFICATION</scope>
</reference>
<feature type="compositionally biased region" description="Basic and acidic residues" evidence="1">
    <location>
        <begin position="100"/>
        <end position="172"/>
    </location>
</feature>
<feature type="compositionally biased region" description="Acidic residues" evidence="1">
    <location>
        <begin position="84"/>
        <end position="93"/>
    </location>
</feature>
<reference evidence="2" key="2">
    <citation type="submission" date="2025-09" db="UniProtKB">
        <authorList>
            <consortium name="Ensembl"/>
        </authorList>
    </citation>
    <scope>IDENTIFICATION</scope>
</reference>
<dbReference type="Pfam" id="PF04538">
    <property type="entry name" value="BEX"/>
    <property type="match status" value="1"/>
</dbReference>
<sequence>MSAKGPAEAHLESRPSLGELSEGRDAIPCEPGSHPQAFSLPCLFSLLFSTPYPQDWKRRGNCDMEELYSENEEIPSNQGKRENEEEPQDEEKPEEGVCTLKEKEMLENDGKAADKEILKDKEKPEIERTAKKDGKPEREGKVESEEKPECSGKPENETKAAEKRPAEDDMPRKAKRKTNKGLAHYLKEYKESIHDMNFSNEDMIREFDSMAKVEDDMRKSKQKLGRLLWMQRNLEDPFYPRGPREFRGGCRAPRRDLEDIPYV</sequence>
<proteinExistence type="predicted"/>
<dbReference type="Ensembl" id="ENSSVLT00005031820.1">
    <property type="protein sequence ID" value="ENSSVLP00005028629.1"/>
    <property type="gene ID" value="ENSSVLG00005022650.1"/>
</dbReference>
<evidence type="ECO:0000313" key="3">
    <source>
        <dbReference type="Proteomes" id="UP000694564"/>
    </source>
</evidence>
<protein>
    <recommendedName>
        <fullName evidence="4">Transcription elongation factor A protein-like 4</fullName>
    </recommendedName>
</protein>
<feature type="region of interest" description="Disordered" evidence="1">
    <location>
        <begin position="1"/>
        <end position="34"/>
    </location>
</feature>
<dbReference type="OrthoDB" id="9834312at2759"/>
<dbReference type="InterPro" id="IPR021156">
    <property type="entry name" value="TF_A-like/BEX"/>
</dbReference>
<keyword evidence="3" id="KW-1185">Reference proteome</keyword>
<evidence type="ECO:0000313" key="2">
    <source>
        <dbReference type="Ensembl" id="ENSSVLP00005028629.1"/>
    </source>
</evidence>
<evidence type="ECO:0008006" key="4">
    <source>
        <dbReference type="Google" id="ProtNLM"/>
    </source>
</evidence>
<dbReference type="AlphaFoldDB" id="A0A8D2DPV0"/>